<dbReference type="GO" id="GO:0008270">
    <property type="term" value="F:zinc ion binding"/>
    <property type="evidence" value="ECO:0007669"/>
    <property type="project" value="UniProtKB-KW"/>
</dbReference>
<dbReference type="SUPFAM" id="SSF57850">
    <property type="entry name" value="RING/U-box"/>
    <property type="match status" value="1"/>
</dbReference>
<evidence type="ECO:0000256" key="4">
    <source>
        <dbReference type="SAM" id="MobiDB-lite"/>
    </source>
</evidence>
<dbReference type="InterPro" id="IPR011016">
    <property type="entry name" value="Znf_RING-CH"/>
</dbReference>
<dbReference type="SUPFAM" id="SSF49879">
    <property type="entry name" value="SMAD/FHA domain"/>
    <property type="match status" value="1"/>
</dbReference>
<dbReference type="Pfam" id="PF12906">
    <property type="entry name" value="RINGv"/>
    <property type="match status" value="1"/>
</dbReference>
<dbReference type="Proteomes" id="UP000039865">
    <property type="component" value="Unassembled WGS sequence"/>
</dbReference>
<dbReference type="OrthoDB" id="325534at2759"/>
<protein>
    <submittedName>
        <fullName evidence="7">Fha domain</fullName>
    </submittedName>
</protein>
<gene>
    <name evidence="7" type="primary">Contig5499.g5888</name>
    <name evidence="7" type="ORF">STYLEM_16383</name>
</gene>
<dbReference type="PROSITE" id="PS51292">
    <property type="entry name" value="ZF_RING_CH"/>
    <property type="match status" value="1"/>
</dbReference>
<evidence type="ECO:0000256" key="1">
    <source>
        <dbReference type="ARBA" id="ARBA00022723"/>
    </source>
</evidence>
<dbReference type="Gene3D" id="2.60.200.20">
    <property type="match status" value="1"/>
</dbReference>
<dbReference type="EMBL" id="CCKQ01015461">
    <property type="protein sequence ID" value="CDW87280.1"/>
    <property type="molecule type" value="Genomic_DNA"/>
</dbReference>
<evidence type="ECO:0000259" key="6">
    <source>
        <dbReference type="PROSITE" id="PS51292"/>
    </source>
</evidence>
<evidence type="ECO:0000313" key="7">
    <source>
        <dbReference type="EMBL" id="CDW87280.1"/>
    </source>
</evidence>
<keyword evidence="8" id="KW-1185">Reference proteome</keyword>
<dbReference type="PANTHER" id="PTHR46210:SF1">
    <property type="entry name" value="FHA DOMAIN-CONTAINING PROTEIN"/>
    <property type="match status" value="1"/>
</dbReference>
<accession>A0A078AXV4</accession>
<dbReference type="PANTHER" id="PTHR46210">
    <property type="entry name" value="FHA DOMAIN-CONTAINING PROTEIN"/>
    <property type="match status" value="1"/>
</dbReference>
<keyword evidence="2" id="KW-0863">Zinc-finger</keyword>
<evidence type="ECO:0000259" key="5">
    <source>
        <dbReference type="PROSITE" id="PS50006"/>
    </source>
</evidence>
<feature type="domain" description="RING-CH-type" evidence="6">
    <location>
        <begin position="244"/>
        <end position="319"/>
    </location>
</feature>
<dbReference type="SMART" id="SM00744">
    <property type="entry name" value="RINGv"/>
    <property type="match status" value="1"/>
</dbReference>
<evidence type="ECO:0000256" key="2">
    <source>
        <dbReference type="ARBA" id="ARBA00022771"/>
    </source>
</evidence>
<proteinExistence type="predicted"/>
<evidence type="ECO:0000256" key="3">
    <source>
        <dbReference type="ARBA" id="ARBA00022833"/>
    </source>
</evidence>
<dbReference type="InterPro" id="IPR013083">
    <property type="entry name" value="Znf_RING/FYVE/PHD"/>
</dbReference>
<keyword evidence="3" id="KW-0862">Zinc</keyword>
<feature type="region of interest" description="Disordered" evidence="4">
    <location>
        <begin position="673"/>
        <end position="701"/>
    </location>
</feature>
<dbReference type="CDD" id="cd16495">
    <property type="entry name" value="RING_CH-C4HC3_MARCH"/>
    <property type="match status" value="1"/>
</dbReference>
<dbReference type="Gene3D" id="3.30.40.10">
    <property type="entry name" value="Zinc/RING finger domain, C3HC4 (zinc finger)"/>
    <property type="match status" value="1"/>
</dbReference>
<dbReference type="AlphaFoldDB" id="A0A078AXV4"/>
<evidence type="ECO:0000313" key="8">
    <source>
        <dbReference type="Proteomes" id="UP000039865"/>
    </source>
</evidence>
<feature type="compositionally biased region" description="Polar residues" evidence="4">
    <location>
        <begin position="682"/>
        <end position="701"/>
    </location>
</feature>
<dbReference type="PROSITE" id="PS50006">
    <property type="entry name" value="FHA_DOMAIN"/>
    <property type="match status" value="1"/>
</dbReference>
<name>A0A078AXV4_STYLE</name>
<dbReference type="InParanoid" id="A0A078AXV4"/>
<dbReference type="InterPro" id="IPR008984">
    <property type="entry name" value="SMAD_FHA_dom_sf"/>
</dbReference>
<organism evidence="7 8">
    <name type="scientific">Stylonychia lemnae</name>
    <name type="common">Ciliate</name>
    <dbReference type="NCBI Taxonomy" id="5949"/>
    <lineage>
        <taxon>Eukaryota</taxon>
        <taxon>Sar</taxon>
        <taxon>Alveolata</taxon>
        <taxon>Ciliophora</taxon>
        <taxon>Intramacronucleata</taxon>
        <taxon>Spirotrichea</taxon>
        <taxon>Stichotrichia</taxon>
        <taxon>Sporadotrichida</taxon>
        <taxon>Oxytrichidae</taxon>
        <taxon>Stylonychinae</taxon>
        <taxon>Stylonychia</taxon>
    </lineage>
</organism>
<sequence length="924" mass="106719">MNLSCSRKFIINKVIECRVQVEAFIWDRDSHGLFDYESKTIVRQSMKCTGCIILSRVEQELKALLPNVDNQEDYQNLFSLVYKQGCYWMYHSKSLQDDTFKNHADRVWRIVKYEQFTTGKQNTYKVVQGDTIKFGRVRFQIKKLVVDKSDIDLNAEQNDITNIPQKINPANIDHSLTNNNLRLLTTENEGNNGTEPDTRMTQNFHKETVGFDNRPVSFEAGFLKQNEQDIKLKQVIINHQNSMTKSIDAINCKICLSEEDAQNPMISPCNCTGSMKYIHFECLREWLEGKKHMKETPYVNSYIWKNLECEICKSSYNDMITLKDGRVMSLLKYNVHEDAHSYMIIESVTNTTSKTIHVINFNAKKKVRVVSFNHSTITLQGRGQNAEVRITDISVSRFHTLIKLNKRGDVIIQDNQSKFGTLVQLTEPLQVGLNQPIYIQIGRTVTVIFAINRFSCLQRCFCALQKSKRTEQCLHYDEVAKYFPSEFQLMFDSIRNMKGRANSSMKQMLLNEGQTAHVRNQSQQQPIASMDASQLSNIDPPGRRFDYEQEEANDQDVAITSQQRLHDIRASQHATQQIREDRQISVAIEFVTQPERVDSENRQQIVNNLVQQMNNQRGLREGAVRVNSTAQIPNMLLQSSEHNHSQNAIPPIQFQGVMSGSQNINNLDVLNEDSEEDKDNANESQESQRANGYTSRNPLSYLNSQRNHFDEEQQLKSMREDNENLVNRMMIQDPNDLISQYHATKKRGHMPSVKSETGFPKLQLMSPQHTNREPSVFSLSRYQDADEEEQRRIEMIQDSYEEVKIQQIDQLNIHDMDNNVQIINQSANANISHPTKQKTTSLYNNFDRGLRMAQVRDQKAVPVQNQNSSVLTTIQMTETQNPNNPTTMNYTQNQQDSFINESALNNKGAKQIKGRKRFNNQKSQ</sequence>
<keyword evidence="1" id="KW-0479">Metal-binding</keyword>
<dbReference type="InterPro" id="IPR000253">
    <property type="entry name" value="FHA_dom"/>
</dbReference>
<reference evidence="7 8" key="1">
    <citation type="submission" date="2014-06" db="EMBL/GenBank/DDBJ databases">
        <authorList>
            <person name="Swart Estienne"/>
        </authorList>
    </citation>
    <scope>NUCLEOTIDE SEQUENCE [LARGE SCALE GENOMIC DNA]</scope>
    <source>
        <strain evidence="7 8">130c</strain>
    </source>
</reference>
<dbReference type="Pfam" id="PF00498">
    <property type="entry name" value="FHA"/>
    <property type="match status" value="1"/>
</dbReference>
<feature type="domain" description="FHA" evidence="5">
    <location>
        <begin position="378"/>
        <end position="424"/>
    </location>
</feature>
<dbReference type="CDD" id="cd00060">
    <property type="entry name" value="FHA"/>
    <property type="match status" value="1"/>
</dbReference>